<sequence length="313" mass="34607">MNRGMHTSPVKHFTHHGEPFAIDVLLSNDTTGFAESFEHVGADIDSDETHLLAQGSGVDDDISLDDEELVQEERPQPGRRVRSAPVQVRELAEGEVVSVYTRLVDYGLLKKLTDIVLAKVSVPWHLRDDAAQEVHAAWAALTAKPNFQRNQLARYAYMSGQHAALKLRRNIGAVVAIPGALFRTGRDSSFMEAIGAAVNPKDVDDFKDSLELSVEPEDYSQLPQQVTPDYFRVRIEGLPLSKSQRAVAERVLVRRMNVDSIATELNVRPTYVERLIAQVTQMLNSRDDQVLGNASAARKKSKKAAGMVGIKGE</sequence>
<dbReference type="Proteomes" id="UP000245081">
    <property type="component" value="Unassembled WGS sequence"/>
</dbReference>
<name>A0A2R5F8I4_9PROT</name>
<keyword evidence="2" id="KW-1185">Reference proteome</keyword>
<gene>
    <name evidence="1" type="ORF">NMK_2106</name>
</gene>
<dbReference type="EMBL" id="BDOQ01000008">
    <property type="protein sequence ID" value="GBG14507.1"/>
    <property type="molecule type" value="Genomic_DNA"/>
</dbReference>
<reference evidence="1 2" key="1">
    <citation type="journal article" date="2018" name="Environ. Microbiol.">
        <title>Isolation and genomic characterization of Novimethylophilus kurashikiensis gen. nov. sp. nov., a new lanthanide-dependent methylotrophic species of Methylophilaceae.</title>
        <authorList>
            <person name="Lv H."/>
            <person name="Sahin N."/>
            <person name="Tani A."/>
        </authorList>
    </citation>
    <scope>NUCLEOTIDE SEQUENCE [LARGE SCALE GENOMIC DNA]</scope>
    <source>
        <strain evidence="1 2">La2-4</strain>
    </source>
</reference>
<proteinExistence type="predicted"/>
<accession>A0A2R5F8I4</accession>
<evidence type="ECO:0000313" key="2">
    <source>
        <dbReference type="Proteomes" id="UP000245081"/>
    </source>
</evidence>
<organism evidence="1 2">
    <name type="scientific">Novimethylophilus kurashikiensis</name>
    <dbReference type="NCBI Taxonomy" id="1825523"/>
    <lineage>
        <taxon>Bacteria</taxon>
        <taxon>Pseudomonadati</taxon>
        <taxon>Pseudomonadota</taxon>
        <taxon>Betaproteobacteria</taxon>
        <taxon>Nitrosomonadales</taxon>
        <taxon>Methylophilaceae</taxon>
        <taxon>Novimethylophilus</taxon>
    </lineage>
</organism>
<evidence type="ECO:0000313" key="1">
    <source>
        <dbReference type="EMBL" id="GBG14507.1"/>
    </source>
</evidence>
<comment type="caution">
    <text evidence="1">The sequence shown here is derived from an EMBL/GenBank/DDBJ whole genome shotgun (WGS) entry which is preliminary data.</text>
</comment>
<dbReference type="AlphaFoldDB" id="A0A2R5F8I4"/>
<protein>
    <submittedName>
        <fullName evidence="1">Uncharacterized protein</fullName>
    </submittedName>
</protein>